<evidence type="ECO:0000256" key="7">
    <source>
        <dbReference type="SAM" id="MobiDB-lite"/>
    </source>
</evidence>
<dbReference type="SUPFAM" id="SSF53098">
    <property type="entry name" value="Ribonuclease H-like"/>
    <property type="match status" value="1"/>
</dbReference>
<evidence type="ECO:0000256" key="4">
    <source>
        <dbReference type="ARBA" id="ARBA00022578"/>
    </source>
</evidence>
<dbReference type="GO" id="GO:0003677">
    <property type="term" value="F:DNA binding"/>
    <property type="evidence" value="ECO:0007669"/>
    <property type="project" value="UniProtKB-KW"/>
</dbReference>
<gene>
    <name evidence="9" type="ORF">NECAME_16242</name>
</gene>
<dbReference type="PANTHER" id="PTHR10948:SF23">
    <property type="entry name" value="TRANSPOSASE INSI FOR INSERTION SEQUENCE ELEMENT IS30A-RELATED"/>
    <property type="match status" value="1"/>
</dbReference>
<evidence type="ECO:0000256" key="5">
    <source>
        <dbReference type="ARBA" id="ARBA00023125"/>
    </source>
</evidence>
<dbReference type="PROSITE" id="PS50994">
    <property type="entry name" value="INTEGRASE"/>
    <property type="match status" value="1"/>
</dbReference>
<keyword evidence="5" id="KW-0238">DNA-binding</keyword>
<dbReference type="AlphaFoldDB" id="W2TZY5"/>
<dbReference type="NCBIfam" id="NF033563">
    <property type="entry name" value="transpos_IS30"/>
    <property type="match status" value="1"/>
</dbReference>
<dbReference type="Proteomes" id="UP000053676">
    <property type="component" value="Unassembled WGS sequence"/>
</dbReference>
<dbReference type="GO" id="GO:0005829">
    <property type="term" value="C:cytosol"/>
    <property type="evidence" value="ECO:0007669"/>
    <property type="project" value="TreeGrafter"/>
</dbReference>
<proteinExistence type="inferred from homology"/>
<protein>
    <recommendedName>
        <fullName evidence="8">Integrase catalytic domain-containing protein</fullName>
    </recommendedName>
</protein>
<dbReference type="GO" id="GO:0015074">
    <property type="term" value="P:DNA integration"/>
    <property type="evidence" value="ECO:0007669"/>
    <property type="project" value="InterPro"/>
</dbReference>
<evidence type="ECO:0000256" key="1">
    <source>
        <dbReference type="ARBA" id="ARBA00002190"/>
    </source>
</evidence>
<dbReference type="SUPFAM" id="SSF46689">
    <property type="entry name" value="Homeodomain-like"/>
    <property type="match status" value="1"/>
</dbReference>
<dbReference type="Gene3D" id="1.10.10.60">
    <property type="entry name" value="Homeodomain-like"/>
    <property type="match status" value="1"/>
</dbReference>
<name>W2TZY5_NECAM</name>
<feature type="compositionally biased region" description="Basic and acidic residues" evidence="7">
    <location>
        <begin position="177"/>
        <end position="187"/>
    </location>
</feature>
<reference evidence="10" key="1">
    <citation type="journal article" date="2014" name="Nat. Genet.">
        <title>Genome of the human hookworm Necator americanus.</title>
        <authorList>
            <person name="Tang Y.T."/>
            <person name="Gao X."/>
            <person name="Rosa B.A."/>
            <person name="Abubucker S."/>
            <person name="Hallsworth-Pepin K."/>
            <person name="Martin J."/>
            <person name="Tyagi R."/>
            <person name="Heizer E."/>
            <person name="Zhang X."/>
            <person name="Bhonagiri-Palsikar V."/>
            <person name="Minx P."/>
            <person name="Warren W.C."/>
            <person name="Wang Q."/>
            <person name="Zhan B."/>
            <person name="Hotez P.J."/>
            <person name="Sternberg P.W."/>
            <person name="Dougall A."/>
            <person name="Gaze S.T."/>
            <person name="Mulvenna J."/>
            <person name="Sotillo J."/>
            <person name="Ranganathan S."/>
            <person name="Rabelo E.M."/>
            <person name="Wilson R.K."/>
            <person name="Felgner P.L."/>
            <person name="Bethony J."/>
            <person name="Hawdon J.M."/>
            <person name="Gasser R.B."/>
            <person name="Loukas A."/>
            <person name="Mitreva M."/>
        </authorList>
    </citation>
    <scope>NUCLEOTIDE SEQUENCE [LARGE SCALE GENOMIC DNA]</scope>
</reference>
<dbReference type="Pfam" id="PF13936">
    <property type="entry name" value="HTH_38"/>
    <property type="match status" value="1"/>
</dbReference>
<dbReference type="OrthoDB" id="8300208at2759"/>
<evidence type="ECO:0000256" key="2">
    <source>
        <dbReference type="ARBA" id="ARBA00004123"/>
    </source>
</evidence>
<dbReference type="PANTHER" id="PTHR10948">
    <property type="entry name" value="TRANSPOSASE"/>
    <property type="match status" value="1"/>
</dbReference>
<dbReference type="InterPro" id="IPR001584">
    <property type="entry name" value="Integrase_cat-core"/>
</dbReference>
<dbReference type="InterPro" id="IPR009057">
    <property type="entry name" value="Homeodomain-like_sf"/>
</dbReference>
<dbReference type="InterPro" id="IPR051917">
    <property type="entry name" value="Transposase-Integrase"/>
</dbReference>
<keyword evidence="6" id="KW-0233">DNA recombination</keyword>
<sequence length="362" mass="39978">MCSPGAPSLGHEIERRFWQQVATGITSEKAAEAVGVSQAVGSRWFRYRGGMPLFMSKPTAGRYLSFAEREEIALLSVQGLGVREIGRRIGRSPSTVSRELTRNAATRGEYLEYRASVTHWKAERFAKRPKPSKLATNARLREYVQERLEGKVYGADGGEIAGPRQAPFKGRKKPHRGDRNRPAEAEDRAVPGHWEGDLLIGLNRSAIGTPVERSSRFTMLVYLPREKGYGVIPRTKNGPALAGYGAVTMANALKKTVTDLPAELWRSLTWDRGKELSDHARFTVESGVKVFFADAHSPWQRGTNENTNGLLRQYFPKGTDLPYRLAGCPPACSAMVVTGDPPPARGQPRDSTFNGGWIASNR</sequence>
<dbReference type="KEGG" id="nai:NECAME_16242"/>
<feature type="region of interest" description="Disordered" evidence="7">
    <location>
        <begin position="340"/>
        <end position="362"/>
    </location>
</feature>
<dbReference type="PROSITE" id="PS01043">
    <property type="entry name" value="TRANSPOSASE_IS30"/>
    <property type="match status" value="1"/>
</dbReference>
<evidence type="ECO:0000313" key="9">
    <source>
        <dbReference type="EMBL" id="ETN86641.1"/>
    </source>
</evidence>
<comment type="similarity">
    <text evidence="3">Belongs to the transposase IS30 family.</text>
</comment>
<dbReference type="GO" id="GO:0005634">
    <property type="term" value="C:nucleus"/>
    <property type="evidence" value="ECO:0007669"/>
    <property type="project" value="UniProtKB-SubCell"/>
</dbReference>
<evidence type="ECO:0000313" key="10">
    <source>
        <dbReference type="Proteomes" id="UP000053676"/>
    </source>
</evidence>
<evidence type="ECO:0000256" key="3">
    <source>
        <dbReference type="ARBA" id="ARBA00006363"/>
    </source>
</evidence>
<comment type="subcellular location">
    <subcellularLocation>
        <location evidence="2">Nucleus</location>
    </subcellularLocation>
</comment>
<feature type="region of interest" description="Disordered" evidence="7">
    <location>
        <begin position="155"/>
        <end position="187"/>
    </location>
</feature>
<dbReference type="InterPro" id="IPR012337">
    <property type="entry name" value="RNaseH-like_sf"/>
</dbReference>
<organism evidence="9 10">
    <name type="scientific">Necator americanus</name>
    <name type="common">Human hookworm</name>
    <dbReference type="NCBI Taxonomy" id="51031"/>
    <lineage>
        <taxon>Eukaryota</taxon>
        <taxon>Metazoa</taxon>
        <taxon>Ecdysozoa</taxon>
        <taxon>Nematoda</taxon>
        <taxon>Chromadorea</taxon>
        <taxon>Rhabditida</taxon>
        <taxon>Rhabditina</taxon>
        <taxon>Rhabditomorpha</taxon>
        <taxon>Strongyloidea</taxon>
        <taxon>Ancylostomatidae</taxon>
        <taxon>Bunostominae</taxon>
        <taxon>Necator</taxon>
    </lineage>
</organism>
<dbReference type="EMBL" id="KI657522">
    <property type="protein sequence ID" value="ETN86641.1"/>
    <property type="molecule type" value="Genomic_DNA"/>
</dbReference>
<keyword evidence="10" id="KW-1185">Reference proteome</keyword>
<feature type="compositionally biased region" description="Polar residues" evidence="7">
    <location>
        <begin position="349"/>
        <end position="362"/>
    </location>
</feature>
<dbReference type="OMA" id="MWERWRK"/>
<dbReference type="InterPro" id="IPR001598">
    <property type="entry name" value="Transposase_IS30_CS"/>
</dbReference>
<evidence type="ECO:0000259" key="8">
    <source>
        <dbReference type="PROSITE" id="PS50994"/>
    </source>
</evidence>
<keyword evidence="4" id="KW-0815">Transposition</keyword>
<dbReference type="InterPro" id="IPR053392">
    <property type="entry name" value="Transposase_IS30-like"/>
</dbReference>
<dbReference type="InterPro" id="IPR025246">
    <property type="entry name" value="IS30-like_HTH"/>
</dbReference>
<feature type="domain" description="Integrase catalytic" evidence="8">
    <location>
        <begin position="187"/>
        <end position="317"/>
    </location>
</feature>
<comment type="function">
    <text evidence="1">Required for the transposition of the insertion element.</text>
</comment>
<accession>W2TZY5</accession>
<dbReference type="GO" id="GO:0004803">
    <property type="term" value="F:transposase activity"/>
    <property type="evidence" value="ECO:0007669"/>
    <property type="project" value="InterPro"/>
</dbReference>
<dbReference type="GO" id="GO:0006313">
    <property type="term" value="P:DNA transposition"/>
    <property type="evidence" value="ECO:0007669"/>
    <property type="project" value="InterPro"/>
</dbReference>
<evidence type="ECO:0000256" key="6">
    <source>
        <dbReference type="ARBA" id="ARBA00023172"/>
    </source>
</evidence>